<dbReference type="Gene3D" id="3.40.50.300">
    <property type="entry name" value="P-loop containing nucleotide triphosphate hydrolases"/>
    <property type="match status" value="1"/>
</dbReference>
<dbReference type="PANTHER" id="PTHR30486">
    <property type="entry name" value="TWITCHING MOTILITY PROTEIN PILT"/>
    <property type="match status" value="1"/>
</dbReference>
<evidence type="ECO:0000313" key="3">
    <source>
        <dbReference type="EMBL" id="MCC9296792.1"/>
    </source>
</evidence>
<dbReference type="InterPro" id="IPR027417">
    <property type="entry name" value="P-loop_NTPase"/>
</dbReference>
<feature type="domain" description="Bacterial type II secretion system protein E" evidence="2">
    <location>
        <begin position="203"/>
        <end position="391"/>
    </location>
</feature>
<keyword evidence="4" id="KW-1185">Reference proteome</keyword>
<name>A0ABS8NAF5_9CLOT</name>
<dbReference type="EMBL" id="JAJJPB010000050">
    <property type="protein sequence ID" value="MCC9296792.1"/>
    <property type="molecule type" value="Genomic_DNA"/>
</dbReference>
<dbReference type="Pfam" id="PF00437">
    <property type="entry name" value="T2SSE"/>
    <property type="match status" value="1"/>
</dbReference>
<dbReference type="Gene3D" id="3.30.450.380">
    <property type="match status" value="1"/>
</dbReference>
<evidence type="ECO:0000313" key="4">
    <source>
        <dbReference type="Proteomes" id="UP001165422"/>
    </source>
</evidence>
<dbReference type="RefSeq" id="WP_179977698.1">
    <property type="nucleotide sequence ID" value="NZ_JAJJPB010000050.1"/>
</dbReference>
<dbReference type="SUPFAM" id="SSF52540">
    <property type="entry name" value="P-loop containing nucleoside triphosphate hydrolases"/>
    <property type="match status" value="1"/>
</dbReference>
<dbReference type="Proteomes" id="UP001165422">
    <property type="component" value="Unassembled WGS sequence"/>
</dbReference>
<dbReference type="PANTHER" id="PTHR30486:SF6">
    <property type="entry name" value="TYPE IV PILUS RETRACTATION ATPASE PILT"/>
    <property type="match status" value="1"/>
</dbReference>
<comment type="similarity">
    <text evidence="1">Belongs to the GSP E family.</text>
</comment>
<dbReference type="InterPro" id="IPR001482">
    <property type="entry name" value="T2SS/T4SS_dom"/>
</dbReference>
<reference evidence="3" key="1">
    <citation type="submission" date="2021-11" db="EMBL/GenBank/DDBJ databases">
        <authorList>
            <person name="Qingchun L."/>
            <person name="Dong Z."/>
            <person name="Zongwei Q."/>
            <person name="Jia Z."/>
            <person name="Duotao L."/>
        </authorList>
    </citation>
    <scope>NUCLEOTIDE SEQUENCE</scope>
    <source>
        <strain evidence="3">WLY-B-L2</strain>
    </source>
</reference>
<gene>
    <name evidence="3" type="ORF">LN736_18315</name>
</gene>
<protein>
    <submittedName>
        <fullName evidence="3">CpaF/VirB11 family protein</fullName>
    </submittedName>
</protein>
<organism evidence="3 4">
    <name type="scientific">Clostridium aromativorans</name>
    <dbReference type="NCBI Taxonomy" id="2836848"/>
    <lineage>
        <taxon>Bacteria</taxon>
        <taxon>Bacillati</taxon>
        <taxon>Bacillota</taxon>
        <taxon>Clostridia</taxon>
        <taxon>Eubacteriales</taxon>
        <taxon>Clostridiaceae</taxon>
        <taxon>Clostridium</taxon>
    </lineage>
</organism>
<comment type="caution">
    <text evidence="3">The sequence shown here is derived from an EMBL/GenBank/DDBJ whole genome shotgun (WGS) entry which is preliminary data.</text>
</comment>
<proteinExistence type="inferred from homology"/>
<evidence type="ECO:0000256" key="1">
    <source>
        <dbReference type="ARBA" id="ARBA00006611"/>
    </source>
</evidence>
<evidence type="ECO:0000259" key="2">
    <source>
        <dbReference type="Pfam" id="PF00437"/>
    </source>
</evidence>
<sequence>MSLDKLLNSIKDIMLSDNSDIENLNELIKLASAGDLKSKNMLKVYIKKYLADILDKEHSTVDGYIKQYHINYFEPVYKGDDRDYGRVINSICISGNSDRDKKIDLLIQIIYQELYGLSVIDPYSYGDMEGLNEINVNSADFISFQVNGKRERVKNLYFKDNRTCFEIIKKSISNSSDDDLRPNNPEIICDNLSGARVTALIPPYSREPSLNLRYEDYKYISSENLIVEGTSTKQLERFMDIIMKSRPNILVVGPQSAGKTTYLLRLISSIPDNLTLLTMESSFELAIRKYFPDKDVKNLKFLNIKSPMDCFKTGLRLGRDIMIDGEVRTPEEAYITLQAMTRQNRGSLGSFHTSSIKNFIPDYKNMLMQNNSYKSEESALYDIARAVDIVIFIALNLATGKRYIQEVTEVIFRPENYHMPYELNPMFERREGNLALINPISQDYLNEAFSFGFTEKYMEELKALYGECGIDMGCLK</sequence>
<accession>A0ABS8NAF5</accession>
<dbReference type="InterPro" id="IPR050921">
    <property type="entry name" value="T4SS_GSP_E_ATPase"/>
</dbReference>